<feature type="domain" description="Lipocalin/cytosolic fatty-acid binding" evidence="3">
    <location>
        <begin position="11"/>
        <end position="157"/>
    </location>
</feature>
<dbReference type="OrthoDB" id="9793905at2"/>
<dbReference type="GO" id="GO:0006950">
    <property type="term" value="P:response to stress"/>
    <property type="evidence" value="ECO:0007669"/>
    <property type="project" value="UniProtKB-ARBA"/>
</dbReference>
<comment type="caution">
    <text evidence="4">The sequence shown here is derived from an EMBL/GenBank/DDBJ whole genome shotgun (WGS) entry which is preliminary data.</text>
</comment>
<dbReference type="SUPFAM" id="SSF50814">
    <property type="entry name" value="Lipocalins"/>
    <property type="match status" value="1"/>
</dbReference>
<gene>
    <name evidence="4" type="ORF">ARC78_12785</name>
</gene>
<dbReference type="PRINTS" id="PR01171">
    <property type="entry name" value="BCTLIPOCALIN"/>
</dbReference>
<dbReference type="PANTHER" id="PTHR10612:SF34">
    <property type="entry name" value="APOLIPOPROTEIN D"/>
    <property type="match status" value="1"/>
</dbReference>
<comment type="function">
    <text evidence="2">Involved in the storage or transport of lipids necessary for membrane maintenance under stressful conditions. Displays a binding preference for lysophospholipids.</text>
</comment>
<dbReference type="EMBL" id="LLXS01000037">
    <property type="protein sequence ID" value="KRG40269.1"/>
    <property type="molecule type" value="Genomic_DNA"/>
</dbReference>
<evidence type="ECO:0000313" key="4">
    <source>
        <dbReference type="EMBL" id="KRG40269.1"/>
    </source>
</evidence>
<evidence type="ECO:0000259" key="3">
    <source>
        <dbReference type="Pfam" id="PF08212"/>
    </source>
</evidence>
<sequence length="167" mass="19363">MNTTIHTASYVDLPRYLGTWYEIARKPQHGDNPDARDRVWNFTRDSDEPIHVSHSYIGERDALEESSGVVRVSDSAHARFSISFMPDWLQWVPFTREKFWILGIDDDYTTALIGEPGMKRLHLLHRHAQMDRTVATGWIETAQQQGYDTSDIVWPEQSGTIYLNQVQ</sequence>
<keyword evidence="2" id="KW-0449">Lipoprotein</keyword>
<dbReference type="Gene3D" id="2.40.128.20">
    <property type="match status" value="1"/>
</dbReference>
<dbReference type="InterPro" id="IPR022271">
    <property type="entry name" value="Lipocalin_ApoD"/>
</dbReference>
<keyword evidence="5" id="KW-1185">Reference proteome</keyword>
<dbReference type="InterPro" id="IPR000566">
    <property type="entry name" value="Lipocln_cytosolic_FA-bd_dom"/>
</dbReference>
<dbReference type="RefSeq" id="WP_054658893.1">
    <property type="nucleotide sequence ID" value="NZ_BAZI01000115.1"/>
</dbReference>
<dbReference type="CDD" id="cd19438">
    <property type="entry name" value="lipocalin_Blc-like"/>
    <property type="match status" value="1"/>
</dbReference>
<organism evidence="4 5">
    <name type="scientific">Stenotrophomonas pictorum JCM 9942</name>
    <dbReference type="NCBI Taxonomy" id="1236960"/>
    <lineage>
        <taxon>Bacteria</taxon>
        <taxon>Pseudomonadati</taxon>
        <taxon>Pseudomonadota</taxon>
        <taxon>Gammaproteobacteria</taxon>
        <taxon>Lysobacterales</taxon>
        <taxon>Lysobacteraceae</taxon>
        <taxon>Stenotrophomonas</taxon>
    </lineage>
</organism>
<dbReference type="GO" id="GO:0009279">
    <property type="term" value="C:cell outer membrane"/>
    <property type="evidence" value="ECO:0007669"/>
    <property type="project" value="UniProtKB-SubCell"/>
</dbReference>
<evidence type="ECO:0000256" key="2">
    <source>
        <dbReference type="PIRNR" id="PIRNR036893"/>
    </source>
</evidence>
<dbReference type="Proteomes" id="UP000050836">
    <property type="component" value="Unassembled WGS sequence"/>
</dbReference>
<dbReference type="PIRSF" id="PIRSF036893">
    <property type="entry name" value="Lipocalin_ApoD"/>
    <property type="match status" value="1"/>
</dbReference>
<dbReference type="InterPro" id="IPR002446">
    <property type="entry name" value="Lipocalin_bac"/>
</dbReference>
<reference evidence="4 5" key="1">
    <citation type="submission" date="2015-10" db="EMBL/GenBank/DDBJ databases">
        <title>Genome sequencing and analysis of members of genus Stenotrophomonas.</title>
        <authorList>
            <person name="Patil P.P."/>
            <person name="Midha S."/>
            <person name="Patil P.B."/>
        </authorList>
    </citation>
    <scope>NUCLEOTIDE SEQUENCE [LARGE SCALE GENOMIC DNA]</scope>
    <source>
        <strain evidence="4 5">JCM 9942</strain>
    </source>
</reference>
<protein>
    <recommendedName>
        <fullName evidence="2">Outer membrane lipoprotein Blc</fullName>
    </recommendedName>
</protein>
<keyword evidence="2" id="KW-0998">Cell outer membrane</keyword>
<accession>A0A0R0A5N5</accession>
<dbReference type="InterPro" id="IPR012674">
    <property type="entry name" value="Calycin"/>
</dbReference>
<proteinExistence type="inferred from homology"/>
<dbReference type="AlphaFoldDB" id="A0A0R0A5N5"/>
<dbReference type="PANTHER" id="PTHR10612">
    <property type="entry name" value="APOLIPOPROTEIN D"/>
    <property type="match status" value="1"/>
</dbReference>
<evidence type="ECO:0000313" key="5">
    <source>
        <dbReference type="Proteomes" id="UP000050836"/>
    </source>
</evidence>
<dbReference type="GO" id="GO:0008289">
    <property type="term" value="F:lipid binding"/>
    <property type="evidence" value="ECO:0007669"/>
    <property type="project" value="UniProtKB-UniRule"/>
</dbReference>
<keyword evidence="2" id="KW-0472">Membrane</keyword>
<comment type="subcellular location">
    <subcellularLocation>
        <location evidence="2">Cell outer membrane</location>
    </subcellularLocation>
</comment>
<comment type="similarity">
    <text evidence="1 2">Belongs to the calycin superfamily. Lipocalin family.</text>
</comment>
<dbReference type="Pfam" id="PF08212">
    <property type="entry name" value="Lipocalin_2"/>
    <property type="match status" value="1"/>
</dbReference>
<dbReference type="InterPro" id="IPR047202">
    <property type="entry name" value="Lipocalin_Blc-like_dom"/>
</dbReference>
<comment type="subunit">
    <text evidence="2">Homodimer.</text>
</comment>
<name>A0A0R0A5N5_9GAMM</name>
<keyword evidence="2" id="KW-0446">Lipid-binding</keyword>
<evidence type="ECO:0000256" key="1">
    <source>
        <dbReference type="ARBA" id="ARBA00006889"/>
    </source>
</evidence>